<name>A0ABY7WZ87_9BACL</name>
<dbReference type="Proteomes" id="UP001213680">
    <property type="component" value="Chromosome"/>
</dbReference>
<evidence type="ECO:0000313" key="2">
    <source>
        <dbReference type="EMBL" id="WDH76176.1"/>
    </source>
</evidence>
<gene>
    <name evidence="2" type="ORF">PTI97_01170</name>
</gene>
<keyword evidence="1" id="KW-1133">Transmembrane helix</keyword>
<dbReference type="EMBL" id="CP118099">
    <property type="protein sequence ID" value="WDH76176.1"/>
    <property type="molecule type" value="Genomic_DNA"/>
</dbReference>
<sequence length="60" mass="6709">MNRKIVNLSIFALTMAVMVINNLEGLHTFKTIVNSLAILTLSVIGIVYVTNYAKNKTREI</sequence>
<feature type="transmembrane region" description="Helical" evidence="1">
    <location>
        <begin position="35"/>
        <end position="53"/>
    </location>
</feature>
<protein>
    <submittedName>
        <fullName evidence="2">Uncharacterized protein</fullName>
    </submittedName>
</protein>
<feature type="transmembrane region" description="Helical" evidence="1">
    <location>
        <begin position="5"/>
        <end position="23"/>
    </location>
</feature>
<keyword evidence="1" id="KW-0472">Membrane</keyword>
<evidence type="ECO:0000313" key="3">
    <source>
        <dbReference type="Proteomes" id="UP001213680"/>
    </source>
</evidence>
<organism evidence="2 3">
    <name type="scientific">Exiguobacterium marinum</name>
    <dbReference type="NCBI Taxonomy" id="273528"/>
    <lineage>
        <taxon>Bacteria</taxon>
        <taxon>Bacillati</taxon>
        <taxon>Bacillota</taxon>
        <taxon>Bacilli</taxon>
        <taxon>Bacillales</taxon>
        <taxon>Bacillales Family XII. Incertae Sedis</taxon>
        <taxon>Exiguobacterium</taxon>
    </lineage>
</organism>
<dbReference type="RefSeq" id="WP_274356990.1">
    <property type="nucleotide sequence ID" value="NZ_CP118099.1"/>
</dbReference>
<accession>A0ABY7WZ87</accession>
<proteinExistence type="predicted"/>
<keyword evidence="1" id="KW-0812">Transmembrane</keyword>
<reference evidence="2 3" key="1">
    <citation type="submission" date="2023-02" db="EMBL/GenBank/DDBJ databases">
        <title>A bacterium isolated from plastisphere.</title>
        <authorList>
            <person name="Sun Y."/>
        </authorList>
    </citation>
    <scope>NUCLEOTIDE SEQUENCE [LARGE SCALE GENOMIC DNA]</scope>
    <source>
        <strain evidence="3">a-1</strain>
    </source>
</reference>
<evidence type="ECO:0000256" key="1">
    <source>
        <dbReference type="SAM" id="Phobius"/>
    </source>
</evidence>
<keyword evidence="3" id="KW-1185">Reference proteome</keyword>